<proteinExistence type="inferred from homology"/>
<dbReference type="GO" id="GO:0006900">
    <property type="term" value="P:vesicle budding from membrane"/>
    <property type="evidence" value="ECO:0007669"/>
    <property type="project" value="TreeGrafter"/>
</dbReference>
<name>A0A0E0CMU9_9ORYZ</name>
<dbReference type="PANTHER" id="PTHR22761">
    <property type="entry name" value="CHARGED MULTIVESICULAR BODY PROTEIN"/>
    <property type="match status" value="1"/>
</dbReference>
<feature type="coiled-coil region" evidence="7">
    <location>
        <begin position="14"/>
        <end position="55"/>
    </location>
</feature>
<evidence type="ECO:0000313" key="9">
    <source>
        <dbReference type="Proteomes" id="UP000008021"/>
    </source>
</evidence>
<dbReference type="STRING" id="40149.A0A0E0CMU9"/>
<reference evidence="8" key="2">
    <citation type="submission" date="2018-05" db="EMBL/GenBank/DDBJ databases">
        <title>OmerRS3 (Oryza meridionalis Reference Sequence Version 3).</title>
        <authorList>
            <person name="Zhang J."/>
            <person name="Kudrna D."/>
            <person name="Lee S."/>
            <person name="Talag J."/>
            <person name="Welchert J."/>
            <person name="Wing R.A."/>
        </authorList>
    </citation>
    <scope>NUCLEOTIDE SEQUENCE [LARGE SCALE GENOMIC DNA]</scope>
    <source>
        <strain evidence="8">cv. OR44</strain>
    </source>
</reference>
<keyword evidence="3" id="KW-0813">Transport</keyword>
<comment type="subcellular location">
    <subcellularLocation>
        <location evidence="1">Endosome membrane</location>
    </subcellularLocation>
</comment>
<comment type="similarity">
    <text evidence="2">Belongs to the SNF7 family.</text>
</comment>
<dbReference type="GO" id="GO:0005771">
    <property type="term" value="C:multivesicular body"/>
    <property type="evidence" value="ECO:0007669"/>
    <property type="project" value="TreeGrafter"/>
</dbReference>
<reference evidence="8" key="1">
    <citation type="submission" date="2015-04" db="UniProtKB">
        <authorList>
            <consortium name="EnsemblPlants"/>
        </authorList>
    </citation>
    <scope>IDENTIFICATION</scope>
</reference>
<protein>
    <submittedName>
        <fullName evidence="8">Uncharacterized protein</fullName>
    </submittedName>
</protein>
<dbReference type="AlphaFoldDB" id="A0A0E0CMU9"/>
<evidence type="ECO:0000256" key="5">
    <source>
        <dbReference type="ARBA" id="ARBA00022927"/>
    </source>
</evidence>
<dbReference type="GO" id="GO:0000815">
    <property type="term" value="C:ESCRT III complex"/>
    <property type="evidence" value="ECO:0007669"/>
    <property type="project" value="TreeGrafter"/>
</dbReference>
<dbReference type="HOGENOM" id="CLU_086201_1_0_1"/>
<evidence type="ECO:0000256" key="3">
    <source>
        <dbReference type="ARBA" id="ARBA00022448"/>
    </source>
</evidence>
<evidence type="ECO:0000256" key="7">
    <source>
        <dbReference type="SAM" id="Coils"/>
    </source>
</evidence>
<dbReference type="GO" id="GO:0015031">
    <property type="term" value="P:protein transport"/>
    <property type="evidence" value="ECO:0007669"/>
    <property type="project" value="UniProtKB-KW"/>
</dbReference>
<keyword evidence="4" id="KW-0967">Endosome</keyword>
<organism evidence="8">
    <name type="scientific">Oryza meridionalis</name>
    <dbReference type="NCBI Taxonomy" id="40149"/>
    <lineage>
        <taxon>Eukaryota</taxon>
        <taxon>Viridiplantae</taxon>
        <taxon>Streptophyta</taxon>
        <taxon>Embryophyta</taxon>
        <taxon>Tracheophyta</taxon>
        <taxon>Spermatophyta</taxon>
        <taxon>Magnoliopsida</taxon>
        <taxon>Liliopsida</taxon>
        <taxon>Poales</taxon>
        <taxon>Poaceae</taxon>
        <taxon>BOP clade</taxon>
        <taxon>Oryzoideae</taxon>
        <taxon>Oryzeae</taxon>
        <taxon>Oryzinae</taxon>
        <taxon>Oryza</taxon>
    </lineage>
</organism>
<dbReference type="Gene3D" id="6.10.250.1710">
    <property type="match status" value="1"/>
</dbReference>
<keyword evidence="6" id="KW-0472">Membrane</keyword>
<keyword evidence="9" id="KW-1185">Reference proteome</keyword>
<dbReference type="GO" id="GO:0032511">
    <property type="term" value="P:late endosome to vacuole transport via multivesicular body sorting pathway"/>
    <property type="evidence" value="ECO:0007669"/>
    <property type="project" value="TreeGrafter"/>
</dbReference>
<dbReference type="Gramene" id="OMERI02G22360.2">
    <property type="protein sequence ID" value="OMERI02G22360.2"/>
    <property type="gene ID" value="OMERI02G22360"/>
</dbReference>
<evidence type="ECO:0000256" key="2">
    <source>
        <dbReference type="ARBA" id="ARBA00006190"/>
    </source>
</evidence>
<dbReference type="EnsemblPlants" id="OMERI02G22360.2">
    <property type="protein sequence ID" value="OMERI02G22360.2"/>
    <property type="gene ID" value="OMERI02G22360"/>
</dbReference>
<evidence type="ECO:0000256" key="1">
    <source>
        <dbReference type="ARBA" id="ARBA00004608"/>
    </source>
</evidence>
<dbReference type="eggNOG" id="KOG2910">
    <property type="taxonomic scope" value="Eukaryota"/>
</dbReference>
<keyword evidence="7" id="KW-0175">Coiled coil</keyword>
<accession>A0A0E0CMU9</accession>
<dbReference type="Gene3D" id="1.10.287.1060">
    <property type="entry name" value="ESAT-6-like"/>
    <property type="match status" value="1"/>
</dbReference>
<sequence length="269" mass="30338">MGNIFVKKPKVTDVDRAILTLKTQRRKLAQFQQQLEKVIEAEKEAARQLVQQKKKDRALIALKKKKAQEELLKQVDTWQMNVEQQLADIELASKQKAVFDSLKAGNAALKSIQNEINIDDVQKLMDDTAEAKAYQDEINAALGEQLSAEDEEAVMAEFENLEAQLAVESLPDAPVTEVRPEEKSETPAVTEAAEDIDEVIELPDVPTKAPERPEAAEKTKVLTDLESWTKMQPNDKGYQIRQRRLHRIASHRSGPYSTVSSQQPAAYFF</sequence>
<evidence type="ECO:0000256" key="4">
    <source>
        <dbReference type="ARBA" id="ARBA00022753"/>
    </source>
</evidence>
<dbReference type="InterPro" id="IPR005024">
    <property type="entry name" value="Snf7_fam"/>
</dbReference>
<dbReference type="PANTHER" id="PTHR22761:SF5">
    <property type="entry name" value="CHARGED MULTIVESICULAR BODY PROTEIN 6"/>
    <property type="match status" value="1"/>
</dbReference>
<dbReference type="Proteomes" id="UP000008021">
    <property type="component" value="Chromosome 2"/>
</dbReference>
<evidence type="ECO:0000256" key="6">
    <source>
        <dbReference type="ARBA" id="ARBA00023136"/>
    </source>
</evidence>
<dbReference type="Pfam" id="PF03357">
    <property type="entry name" value="Snf7"/>
    <property type="match status" value="1"/>
</dbReference>
<keyword evidence="5" id="KW-0653">Protein transport</keyword>
<evidence type="ECO:0000313" key="8">
    <source>
        <dbReference type="EnsemblPlants" id="OMERI02G22360.2"/>
    </source>
</evidence>